<keyword evidence="1" id="KW-0732">Signal</keyword>
<dbReference type="PANTHER" id="PTHR36057">
    <property type="match status" value="1"/>
</dbReference>
<gene>
    <name evidence="2" type="ORF">D9R08_06525</name>
</gene>
<evidence type="ECO:0000256" key="1">
    <source>
        <dbReference type="SAM" id="SignalP"/>
    </source>
</evidence>
<dbReference type="InterPro" id="IPR010634">
    <property type="entry name" value="DUF1223"/>
</dbReference>
<dbReference type="Pfam" id="PF06764">
    <property type="entry name" value="DUF1223"/>
    <property type="match status" value="1"/>
</dbReference>
<evidence type="ECO:0000313" key="3">
    <source>
        <dbReference type="Proteomes" id="UP000281343"/>
    </source>
</evidence>
<dbReference type="SUPFAM" id="SSF52833">
    <property type="entry name" value="Thioredoxin-like"/>
    <property type="match status" value="1"/>
</dbReference>
<organism evidence="2 3">
    <name type="scientific">Rhodophyticola porphyridii</name>
    <dbReference type="NCBI Taxonomy" id="1852017"/>
    <lineage>
        <taxon>Bacteria</taxon>
        <taxon>Pseudomonadati</taxon>
        <taxon>Pseudomonadota</taxon>
        <taxon>Alphaproteobacteria</taxon>
        <taxon>Rhodobacterales</taxon>
        <taxon>Roseobacteraceae</taxon>
        <taxon>Rhodophyticola</taxon>
    </lineage>
</organism>
<name>A0A3L9Y394_9RHOB</name>
<feature type="signal peptide" evidence="1">
    <location>
        <begin position="1"/>
        <end position="22"/>
    </location>
</feature>
<comment type="caution">
    <text evidence="2">The sequence shown here is derived from an EMBL/GenBank/DDBJ whole genome shotgun (WGS) entry which is preliminary data.</text>
</comment>
<feature type="chain" id="PRO_5018009999" evidence="1">
    <location>
        <begin position="23"/>
        <end position="233"/>
    </location>
</feature>
<protein>
    <submittedName>
        <fullName evidence="2">DUF1223 domain-containing protein</fullName>
    </submittedName>
</protein>
<reference evidence="2 3" key="1">
    <citation type="submission" date="2018-10" db="EMBL/GenBank/DDBJ databases">
        <authorList>
            <person name="Jung H.S."/>
            <person name="Jeon C.O."/>
        </authorList>
    </citation>
    <scope>NUCLEOTIDE SEQUENCE [LARGE SCALE GENOMIC DNA]</scope>
    <source>
        <strain evidence="2 3">MA-7-27</strain>
    </source>
</reference>
<dbReference type="Proteomes" id="UP000281343">
    <property type="component" value="Unassembled WGS sequence"/>
</dbReference>
<dbReference type="OrthoDB" id="9808254at2"/>
<dbReference type="AlphaFoldDB" id="A0A3L9Y394"/>
<dbReference type="InterPro" id="IPR036249">
    <property type="entry name" value="Thioredoxin-like_sf"/>
</dbReference>
<keyword evidence="3" id="KW-1185">Reference proteome</keyword>
<dbReference type="RefSeq" id="WP_121897198.1">
    <property type="nucleotide sequence ID" value="NZ_RCNT01000002.1"/>
</dbReference>
<proteinExistence type="predicted"/>
<evidence type="ECO:0000313" key="2">
    <source>
        <dbReference type="EMBL" id="RMA43264.1"/>
    </source>
</evidence>
<dbReference type="EMBL" id="RCNT01000002">
    <property type="protein sequence ID" value="RMA43264.1"/>
    <property type="molecule type" value="Genomic_DNA"/>
</dbReference>
<sequence>MRLILSFLMACAGLMPAAAAQADELVVVELFTSQGCSSCPPADALLGELAQREDILALSLHVDYWDYIGWADTFATPEYTARQHGYGHAAGSTVVYTPQMVIGGVDHVVGYRPMNVADLINLHRAQSNPVEIVVTRQGAEYVVRAETGMPPPRPMMVVQLVGYSPHEEVSISRGENAGQVAEYHNVVTSWQVIGEWDGAGVFQSRVRPQDDTPLAVIVQTSGYGAILGAARLD</sequence>
<dbReference type="PANTHER" id="PTHR36057:SF1">
    <property type="entry name" value="LIPOPROTEIN LIPID ATTACHMENT SITE-LIKE PROTEIN, PUTATIVE (DUF1223)-RELATED"/>
    <property type="match status" value="1"/>
</dbReference>
<accession>A0A3L9Y394</accession>